<dbReference type="RefSeq" id="XP_031556282.1">
    <property type="nucleotide sequence ID" value="XM_031700422.1"/>
</dbReference>
<evidence type="ECO:0000256" key="16">
    <source>
        <dbReference type="SAM" id="Coils"/>
    </source>
</evidence>
<feature type="transmembrane region" description="Helical" evidence="18">
    <location>
        <begin position="603"/>
        <end position="622"/>
    </location>
</feature>
<evidence type="ECO:0000256" key="10">
    <source>
        <dbReference type="ARBA" id="ARBA00023170"/>
    </source>
</evidence>
<dbReference type="OrthoDB" id="1890790at2759"/>
<comment type="subcellular location">
    <subcellularLocation>
        <location evidence="2">Membrane</location>
        <topology evidence="2">Single-pass type I membrane protein</topology>
    </subcellularLocation>
</comment>
<dbReference type="RefSeq" id="XP_031556275.1">
    <property type="nucleotide sequence ID" value="XM_031700415.1"/>
</dbReference>
<dbReference type="RefSeq" id="XP_031556271.1">
    <property type="nucleotide sequence ID" value="XM_031700411.1"/>
</dbReference>
<evidence type="ECO:0000256" key="2">
    <source>
        <dbReference type="ARBA" id="ARBA00004479"/>
    </source>
</evidence>
<dbReference type="RefSeq" id="XP_031556277.1">
    <property type="nucleotide sequence ID" value="XM_031700417.1"/>
</dbReference>
<proteinExistence type="inferred from homology"/>
<dbReference type="AlphaFoldDB" id="A0A6P8HKE4"/>
<keyword evidence="4 18" id="KW-0812">Transmembrane</keyword>
<evidence type="ECO:0000313" key="31">
    <source>
        <dbReference type="RefSeq" id="XP_031556279.1"/>
    </source>
</evidence>
<evidence type="ECO:0000256" key="3">
    <source>
        <dbReference type="ARBA" id="ARBA00012202"/>
    </source>
</evidence>
<dbReference type="InterPro" id="IPR028082">
    <property type="entry name" value="Peripla_BP_I"/>
</dbReference>
<dbReference type="GO" id="GO:0005524">
    <property type="term" value="F:ATP binding"/>
    <property type="evidence" value="ECO:0007669"/>
    <property type="project" value="InterPro"/>
</dbReference>
<feature type="coiled-coil region" evidence="16">
    <location>
        <begin position="823"/>
        <end position="854"/>
    </location>
</feature>
<keyword evidence="10" id="KW-0675">Receptor</keyword>
<evidence type="ECO:0000313" key="30">
    <source>
        <dbReference type="RefSeq" id="XP_031556278.1"/>
    </source>
</evidence>
<evidence type="ECO:0000256" key="11">
    <source>
        <dbReference type="ARBA" id="ARBA00023180"/>
    </source>
</evidence>
<dbReference type="RefSeq" id="XP_031556281.1">
    <property type="nucleotide sequence ID" value="XM_031700421.1"/>
</dbReference>
<evidence type="ECO:0000256" key="17">
    <source>
        <dbReference type="SAM" id="MobiDB-lite"/>
    </source>
</evidence>
<evidence type="ECO:0000313" key="29">
    <source>
        <dbReference type="RefSeq" id="XP_031556277.1"/>
    </source>
</evidence>
<dbReference type="KEGG" id="aten:116293026"/>
<evidence type="ECO:0000256" key="19">
    <source>
        <dbReference type="SAM" id="SignalP"/>
    </source>
</evidence>
<dbReference type="InterPro" id="IPR011009">
    <property type="entry name" value="Kinase-like_dom_sf"/>
</dbReference>
<keyword evidence="13 15" id="KW-0141">cGMP biosynthesis</keyword>
<dbReference type="PROSITE" id="PS00452">
    <property type="entry name" value="GUANYLATE_CYCLASE_1"/>
    <property type="match status" value="1"/>
</dbReference>
<evidence type="ECO:0000256" key="4">
    <source>
        <dbReference type="ARBA" id="ARBA00022692"/>
    </source>
</evidence>
<evidence type="ECO:0000256" key="13">
    <source>
        <dbReference type="ARBA" id="ARBA00023293"/>
    </source>
</evidence>
<comment type="similarity">
    <text evidence="14">Belongs to the adenylyl cyclase class-4/guanylyl cyclase family.</text>
</comment>
<evidence type="ECO:0000256" key="9">
    <source>
        <dbReference type="ARBA" id="ARBA00023136"/>
    </source>
</evidence>
<evidence type="ECO:0000313" key="22">
    <source>
        <dbReference type="Proteomes" id="UP000515163"/>
    </source>
</evidence>
<dbReference type="RefSeq" id="XP_031556274.1">
    <property type="nucleotide sequence ID" value="XM_031700414.1"/>
</dbReference>
<dbReference type="GO" id="GO:0005886">
    <property type="term" value="C:plasma membrane"/>
    <property type="evidence" value="ECO:0007669"/>
    <property type="project" value="TreeGrafter"/>
</dbReference>
<dbReference type="EC" id="4.6.1.2" evidence="3 15"/>
<name>A0A6P8HKE4_ACTTE</name>
<evidence type="ECO:0000256" key="12">
    <source>
        <dbReference type="ARBA" id="ARBA00023239"/>
    </source>
</evidence>
<keyword evidence="11" id="KW-0325">Glycoprotein</keyword>
<dbReference type="RefSeq" id="XP_031556283.1">
    <property type="nucleotide sequence ID" value="XM_031700423.1"/>
</dbReference>
<dbReference type="Gene3D" id="6.10.250.780">
    <property type="match status" value="1"/>
</dbReference>
<dbReference type="InterPro" id="IPR001245">
    <property type="entry name" value="Ser-Thr/Tyr_kinase_cat_dom"/>
</dbReference>
<dbReference type="GO" id="GO:0007168">
    <property type="term" value="P:receptor guanylyl cyclase signaling pathway"/>
    <property type="evidence" value="ECO:0007669"/>
    <property type="project" value="TreeGrafter"/>
</dbReference>
<dbReference type="InterPro" id="IPR001828">
    <property type="entry name" value="ANF_lig-bd_rcpt"/>
</dbReference>
<evidence type="ECO:0000259" key="21">
    <source>
        <dbReference type="PROSITE" id="PS50125"/>
    </source>
</evidence>
<dbReference type="SMART" id="SM00044">
    <property type="entry name" value="CYCc"/>
    <property type="match status" value="1"/>
</dbReference>
<dbReference type="GO" id="GO:0004016">
    <property type="term" value="F:adenylate cyclase activity"/>
    <property type="evidence" value="ECO:0007669"/>
    <property type="project" value="TreeGrafter"/>
</dbReference>
<dbReference type="InterPro" id="IPR029787">
    <property type="entry name" value="Nucleotide_cyclase"/>
</dbReference>
<dbReference type="PROSITE" id="PS50011">
    <property type="entry name" value="PROTEIN_KINASE_DOM"/>
    <property type="match status" value="1"/>
</dbReference>
<dbReference type="InterPro" id="IPR000719">
    <property type="entry name" value="Prot_kinase_dom"/>
</dbReference>
<evidence type="ECO:0000256" key="7">
    <source>
        <dbReference type="ARBA" id="ARBA00022989"/>
    </source>
</evidence>
<evidence type="ECO:0000313" key="23">
    <source>
        <dbReference type="RefSeq" id="XP_031556270.1"/>
    </source>
</evidence>
<gene>
    <name evidence="23 24 25 26 27 28 29 30 31 32 33 34 35" type="primary">LOC116293026</name>
</gene>
<dbReference type="GO" id="GO:0004672">
    <property type="term" value="F:protein kinase activity"/>
    <property type="evidence" value="ECO:0007669"/>
    <property type="project" value="InterPro"/>
</dbReference>
<evidence type="ECO:0000313" key="27">
    <source>
        <dbReference type="RefSeq" id="XP_031556275.1"/>
    </source>
</evidence>
<dbReference type="GO" id="GO:0001653">
    <property type="term" value="F:peptide receptor activity"/>
    <property type="evidence" value="ECO:0007669"/>
    <property type="project" value="TreeGrafter"/>
</dbReference>
<evidence type="ECO:0000259" key="20">
    <source>
        <dbReference type="PROSITE" id="PS50011"/>
    </source>
</evidence>
<keyword evidence="22" id="KW-1185">Reference proteome</keyword>
<evidence type="ECO:0000313" key="25">
    <source>
        <dbReference type="RefSeq" id="XP_031556273.1"/>
    </source>
</evidence>
<evidence type="ECO:0000256" key="1">
    <source>
        <dbReference type="ARBA" id="ARBA00001436"/>
    </source>
</evidence>
<evidence type="ECO:0000313" key="32">
    <source>
        <dbReference type="RefSeq" id="XP_031556280.1"/>
    </source>
</evidence>
<accession>A0A6P8HKE4</accession>
<dbReference type="Pfam" id="PF07714">
    <property type="entry name" value="PK_Tyr_Ser-Thr"/>
    <property type="match status" value="1"/>
</dbReference>
<dbReference type="InterPro" id="IPR001054">
    <property type="entry name" value="A/G_cyclase"/>
</dbReference>
<feature type="signal peptide" evidence="19">
    <location>
        <begin position="1"/>
        <end position="20"/>
    </location>
</feature>
<evidence type="ECO:0000313" key="35">
    <source>
        <dbReference type="RefSeq" id="XP_031556283.1"/>
    </source>
</evidence>
<sequence>MKTLFLAIVIFFLTSSHAYGKEYKLGLLIPYENVDFIIRNSYFVGQKYAAAITLAVKDVNERKDLLPNDNLTFVWKDTKCNEFTTLRHQINMIHDNLTAFIGPGCHCKMAAKNAAAFNKTMISYMCSSPELSNKTEYPTFARTFSVDTKILPTFIAIFRKFHWSKVAIVYERLQKYTMMTTYMRKEFAKRGIQVTYTAGVENQGHYDESLIYNEKKYVKEYENVMENVKKKARIVIMMTGYHMGLEGIYQANKSGMINGDYVFILSEMRPVMSGTKDKSNKLWFYLGMRSLYLRRELQAGLVITVKSPKGQRYDKFVKDLRTWTSKEPFNSDIYVNATSFFEPTAYAAFLYDAVYQFAIALNKTLAKGLPVQGSVILRQMHNISFDSIRGYQVRMDQNGDAEYNMTLKSVRMENDKLIMDEVGTFMPSGDPAGNIELVFSPGKKIHWFKKWPPPDMPKCGFDGKLCNTTKEEKKDNTHIIITTISVVLGVLAVLLIAILFRHYKVERELNSRLWKIEYNELFFDQGRRRRSEASLASSLMRLTDEGENLPLIDYPIDGEKSTSVAHYKCNVVTVARLPIRSIDVNRQVLLEMKQMRDIRHDNLNQFLGVCIGPPSVCIVMQYCSRGSLQDILENEEVKLDIVFIASLVSDVVKGMEYIHNSDLRSHGNLKSSNCLVDSRWVLKITDYGLPSIRARARKVNTEINWQDLLWVAPEILRMPIRPAKGTQKGDVYSFGIMLQEFHTREGPFSGDYMEPKSIVEKVRAGEFPPFRPVVPNLISGAEELRDMMKQCWQEEPNDRPDFNEIKKSINKIVVSSGMKRNIFDNMVQMMEKYADNLEELVAEKTVQLMDEKRKTDALLESILPRPVAEQLKKGKSVEAESFHEVTIYFSDIVGFTSLSAESTPMQVVTLLNDLYTLFDDIIQEYDVYKVETIGDAYMVVSGLPIRNGRRHAGEICRMALHLLEAVSMNFVVRHKPDYKLQLRVGVHSGPVVAGVVGNTMARYCLFGDTVNTASRMEANGEPLKIHISEVTKEILEELGGFVVETRGQVYLKGKGNVETYWLKSALKRHDSKPTLRVYTANEQPQLLNIFNTPSSSPVLIRNTNFKKSIRSRNGQIPSGKSSANQTPVI</sequence>
<evidence type="ECO:0000256" key="18">
    <source>
        <dbReference type="SAM" id="Phobius"/>
    </source>
</evidence>
<dbReference type="Proteomes" id="UP000515163">
    <property type="component" value="Unplaced"/>
</dbReference>
<feature type="region of interest" description="Disordered" evidence="17">
    <location>
        <begin position="1110"/>
        <end position="1129"/>
    </location>
</feature>
<dbReference type="RefSeq" id="XP_031556273.1">
    <property type="nucleotide sequence ID" value="XM_031700413.1"/>
</dbReference>
<keyword evidence="7 18" id="KW-1133">Transmembrane helix</keyword>
<dbReference type="RefSeq" id="XP_031556278.1">
    <property type="nucleotide sequence ID" value="XM_031700418.1"/>
</dbReference>
<dbReference type="GO" id="GO:0004383">
    <property type="term" value="F:guanylate cyclase activity"/>
    <property type="evidence" value="ECO:0007669"/>
    <property type="project" value="UniProtKB-EC"/>
</dbReference>
<evidence type="ECO:0000256" key="6">
    <source>
        <dbReference type="ARBA" id="ARBA00022741"/>
    </source>
</evidence>
<keyword evidence="16" id="KW-0175">Coiled coil</keyword>
<reference evidence="23 24" key="1">
    <citation type="submission" date="2025-04" db="UniProtKB">
        <authorList>
            <consortium name="RefSeq"/>
        </authorList>
    </citation>
    <scope>IDENTIFICATION</scope>
    <source>
        <tissue evidence="23 24">Tentacle</tissue>
    </source>
</reference>
<feature type="transmembrane region" description="Helical" evidence="18">
    <location>
        <begin position="479"/>
        <end position="500"/>
    </location>
</feature>
<dbReference type="InterPro" id="IPR050401">
    <property type="entry name" value="Cyclic_nucleotide_synthase"/>
</dbReference>
<evidence type="ECO:0000313" key="28">
    <source>
        <dbReference type="RefSeq" id="XP_031556276.1"/>
    </source>
</evidence>
<comment type="catalytic activity">
    <reaction evidence="1 15">
        <text>GTP = 3',5'-cyclic GMP + diphosphate</text>
        <dbReference type="Rhea" id="RHEA:13665"/>
        <dbReference type="ChEBI" id="CHEBI:33019"/>
        <dbReference type="ChEBI" id="CHEBI:37565"/>
        <dbReference type="ChEBI" id="CHEBI:57746"/>
        <dbReference type="EC" id="4.6.1.2"/>
    </reaction>
</comment>
<keyword evidence="5 19" id="KW-0732">Signal</keyword>
<evidence type="ECO:0000313" key="24">
    <source>
        <dbReference type="RefSeq" id="XP_031556271.1"/>
    </source>
</evidence>
<evidence type="ECO:0000313" key="26">
    <source>
        <dbReference type="RefSeq" id="XP_031556274.1"/>
    </source>
</evidence>
<dbReference type="FunFam" id="1.10.510.10:FF:000420">
    <property type="entry name" value="Guanylate cyclase"/>
    <property type="match status" value="1"/>
</dbReference>
<dbReference type="RefSeq" id="XP_031556270.1">
    <property type="nucleotide sequence ID" value="XM_031700410.1"/>
</dbReference>
<dbReference type="Pfam" id="PF01094">
    <property type="entry name" value="ANF_receptor"/>
    <property type="match status" value="1"/>
</dbReference>
<dbReference type="GO" id="GO:0035556">
    <property type="term" value="P:intracellular signal transduction"/>
    <property type="evidence" value="ECO:0007669"/>
    <property type="project" value="InterPro"/>
</dbReference>
<dbReference type="Gene3D" id="1.10.510.10">
    <property type="entry name" value="Transferase(Phosphotransferase) domain 1"/>
    <property type="match status" value="1"/>
</dbReference>
<dbReference type="SUPFAM" id="SSF53822">
    <property type="entry name" value="Periplasmic binding protein-like I"/>
    <property type="match status" value="1"/>
</dbReference>
<dbReference type="RefSeq" id="XP_031556280.1">
    <property type="nucleotide sequence ID" value="XM_031700420.1"/>
</dbReference>
<dbReference type="RefSeq" id="XP_031556276.1">
    <property type="nucleotide sequence ID" value="XM_031700416.1"/>
</dbReference>
<keyword evidence="9 18" id="KW-0472">Membrane</keyword>
<organism evidence="22 33">
    <name type="scientific">Actinia tenebrosa</name>
    <name type="common">Australian red waratah sea anemone</name>
    <dbReference type="NCBI Taxonomy" id="6105"/>
    <lineage>
        <taxon>Eukaryota</taxon>
        <taxon>Metazoa</taxon>
        <taxon>Cnidaria</taxon>
        <taxon>Anthozoa</taxon>
        <taxon>Hexacorallia</taxon>
        <taxon>Actiniaria</taxon>
        <taxon>Actiniidae</taxon>
        <taxon>Actinia</taxon>
    </lineage>
</organism>
<evidence type="ECO:0000256" key="5">
    <source>
        <dbReference type="ARBA" id="ARBA00022729"/>
    </source>
</evidence>
<dbReference type="GeneID" id="116293026"/>
<evidence type="ECO:0000256" key="14">
    <source>
        <dbReference type="RuleBase" id="RU000405"/>
    </source>
</evidence>
<dbReference type="InterPro" id="IPR018297">
    <property type="entry name" value="A/G_cyclase_CS"/>
</dbReference>
<dbReference type="SUPFAM" id="SSF55073">
    <property type="entry name" value="Nucleotide cyclase"/>
    <property type="match status" value="1"/>
</dbReference>
<dbReference type="Pfam" id="PF00211">
    <property type="entry name" value="Guanylate_cyc"/>
    <property type="match status" value="1"/>
</dbReference>
<feature type="chain" id="PRO_5044653064" description="Guanylate cyclase" evidence="19">
    <location>
        <begin position="21"/>
        <end position="1129"/>
    </location>
</feature>
<evidence type="ECO:0000313" key="33">
    <source>
        <dbReference type="RefSeq" id="XP_031556281.1"/>
    </source>
</evidence>
<keyword evidence="8" id="KW-0342">GTP-binding</keyword>
<evidence type="ECO:0000256" key="8">
    <source>
        <dbReference type="ARBA" id="ARBA00023134"/>
    </source>
</evidence>
<evidence type="ECO:0000313" key="34">
    <source>
        <dbReference type="RefSeq" id="XP_031556282.1"/>
    </source>
</evidence>
<protein>
    <recommendedName>
        <fullName evidence="3 15">Guanylate cyclase</fullName>
        <ecNumber evidence="3 15">4.6.1.2</ecNumber>
    </recommendedName>
</protein>
<dbReference type="SUPFAM" id="SSF56112">
    <property type="entry name" value="Protein kinase-like (PK-like)"/>
    <property type="match status" value="1"/>
</dbReference>
<dbReference type="RefSeq" id="XP_031556279.1">
    <property type="nucleotide sequence ID" value="XM_031700419.1"/>
</dbReference>
<keyword evidence="6" id="KW-0547">Nucleotide-binding</keyword>
<dbReference type="PROSITE" id="PS50125">
    <property type="entry name" value="GUANYLATE_CYCLASE_2"/>
    <property type="match status" value="1"/>
</dbReference>
<feature type="domain" description="Guanylate cyclase" evidence="21">
    <location>
        <begin position="886"/>
        <end position="1017"/>
    </location>
</feature>
<evidence type="ECO:0000256" key="15">
    <source>
        <dbReference type="RuleBase" id="RU003431"/>
    </source>
</evidence>
<dbReference type="CDD" id="cd07302">
    <property type="entry name" value="CHD"/>
    <property type="match status" value="1"/>
</dbReference>
<dbReference type="GO" id="GO:0005525">
    <property type="term" value="F:GTP binding"/>
    <property type="evidence" value="ECO:0007669"/>
    <property type="project" value="UniProtKB-KW"/>
</dbReference>
<dbReference type="Gene3D" id="3.30.70.1230">
    <property type="entry name" value="Nucleotide cyclase"/>
    <property type="match status" value="1"/>
</dbReference>
<dbReference type="PANTHER" id="PTHR11920:SF494">
    <property type="entry name" value="ATRIAL NATRIURETIC PEPTIDE RECEPTOR 2"/>
    <property type="match status" value="1"/>
</dbReference>
<feature type="domain" description="Protein kinase" evidence="20">
    <location>
        <begin position="507"/>
        <end position="813"/>
    </location>
</feature>
<dbReference type="Gene3D" id="3.40.50.2300">
    <property type="match status" value="2"/>
</dbReference>
<keyword evidence="12 14" id="KW-0456">Lyase</keyword>
<dbReference type="PANTHER" id="PTHR11920">
    <property type="entry name" value="GUANYLYL CYCLASE"/>
    <property type="match status" value="1"/>
</dbReference>
<dbReference type="FunFam" id="3.30.70.1230:FF:000004">
    <property type="entry name" value="Guanylate cyclase"/>
    <property type="match status" value="1"/>
</dbReference>